<dbReference type="OrthoDB" id="9771302at2"/>
<dbReference type="STRING" id="29313.BHQ16_08485"/>
<reference evidence="2 3" key="1">
    <citation type="submission" date="2018-05" db="EMBL/GenBank/DDBJ databases">
        <authorList>
            <consortium name="IHU Genomes"/>
        </authorList>
    </citation>
    <scope>NUCLEOTIDE SEQUENCE [LARGE SCALE GENOMIC DNA]</scope>
    <source>
        <strain evidence="2 3">P7336</strain>
    </source>
</reference>
<dbReference type="Proteomes" id="UP000252015">
    <property type="component" value="Unassembled WGS sequence"/>
</dbReference>
<organism evidence="2 3">
    <name type="scientific">Mycobacterium shimoidei</name>
    <dbReference type="NCBI Taxonomy" id="29313"/>
    <lineage>
        <taxon>Bacteria</taxon>
        <taxon>Bacillati</taxon>
        <taxon>Actinomycetota</taxon>
        <taxon>Actinomycetes</taxon>
        <taxon>Mycobacteriales</taxon>
        <taxon>Mycobacteriaceae</taxon>
        <taxon>Mycobacterium</taxon>
    </lineage>
</organism>
<dbReference type="AlphaFoldDB" id="A0A1E3TH98"/>
<dbReference type="Gene3D" id="3.40.50.720">
    <property type="entry name" value="NAD(P)-binding Rossmann-like Domain"/>
    <property type="match status" value="1"/>
</dbReference>
<proteinExistence type="predicted"/>
<gene>
    <name evidence="2" type="ORF">MSP7336_00199</name>
</gene>
<dbReference type="PANTHER" id="PTHR12126:SF11">
    <property type="entry name" value="NADH DEHYDROGENASE [UBIQUINONE] 1 ALPHA SUBCOMPLEX SUBUNIT 9, MITOCHONDRIAL"/>
    <property type="match status" value="1"/>
</dbReference>
<dbReference type="InterPro" id="IPR051207">
    <property type="entry name" value="ComplexI_NDUFA9_subunit"/>
</dbReference>
<protein>
    <recommendedName>
        <fullName evidence="1">NAD(P)-binding domain-containing protein</fullName>
    </recommendedName>
</protein>
<dbReference type="InterPro" id="IPR016040">
    <property type="entry name" value="NAD(P)-bd_dom"/>
</dbReference>
<dbReference type="SUPFAM" id="SSF51735">
    <property type="entry name" value="NAD(P)-binding Rossmann-fold domains"/>
    <property type="match status" value="1"/>
</dbReference>
<sequence>MTKRILVVGGTGTLGRVVVERLLAEGAEVRILSRGRRHHDNPQVEHVVGDLRSGSGLDEAVAGVDTVVLCADPAQQMVAAAKRKGSLHLVYISIVGVDRVPFRYYRSKLADEELIAASGLPWTVLRATQFHDLIAVMLRMLAKPPVMALPAGWSFQPVDVREVGDRLAELALAEPVGRAPDLGGPQIRAIGDLARSYLAMAGKRRLIVPIRLGGKVFRAYRAGGHLAPEGTRGVVTFDEYLSEQFAAGVVPYADALRAYLPWRRSKDGK</sequence>
<dbReference type="GO" id="GO:0044877">
    <property type="term" value="F:protein-containing complex binding"/>
    <property type="evidence" value="ECO:0007669"/>
    <property type="project" value="TreeGrafter"/>
</dbReference>
<feature type="domain" description="NAD(P)-binding" evidence="1">
    <location>
        <begin position="9"/>
        <end position="132"/>
    </location>
</feature>
<evidence type="ECO:0000259" key="1">
    <source>
        <dbReference type="Pfam" id="PF13460"/>
    </source>
</evidence>
<dbReference type="EMBL" id="UEGW01000001">
    <property type="protein sequence ID" value="SRX91978.1"/>
    <property type="molecule type" value="Genomic_DNA"/>
</dbReference>
<accession>A0A1E3TH98</accession>
<name>A0A1E3TH98_MYCSH</name>
<dbReference type="Pfam" id="PF13460">
    <property type="entry name" value="NAD_binding_10"/>
    <property type="match status" value="1"/>
</dbReference>
<dbReference type="RefSeq" id="WP_069395610.1">
    <property type="nucleotide sequence ID" value="NZ_JACKUN010000034.1"/>
</dbReference>
<dbReference type="PANTHER" id="PTHR12126">
    <property type="entry name" value="NADH-UBIQUINONE OXIDOREDUCTASE 39 KDA SUBUNIT-RELATED"/>
    <property type="match status" value="1"/>
</dbReference>
<keyword evidence="3" id="KW-1185">Reference proteome</keyword>
<evidence type="ECO:0000313" key="3">
    <source>
        <dbReference type="Proteomes" id="UP000252015"/>
    </source>
</evidence>
<dbReference type="InterPro" id="IPR036291">
    <property type="entry name" value="NAD(P)-bd_dom_sf"/>
</dbReference>
<evidence type="ECO:0000313" key="2">
    <source>
        <dbReference type="EMBL" id="SRX91978.1"/>
    </source>
</evidence>